<dbReference type="AlphaFoldDB" id="A0A9P4QNS4"/>
<dbReference type="OrthoDB" id="3533623at2759"/>
<protein>
    <submittedName>
        <fullName evidence="2">Uncharacterized protein</fullName>
    </submittedName>
</protein>
<keyword evidence="3" id="KW-1185">Reference proteome</keyword>
<dbReference type="Proteomes" id="UP000799444">
    <property type="component" value="Unassembled WGS sequence"/>
</dbReference>
<accession>A0A9P4QNS4</accession>
<name>A0A9P4QNS4_9PLEO</name>
<organism evidence="2 3">
    <name type="scientific">Polyplosphaeria fusca</name>
    <dbReference type="NCBI Taxonomy" id="682080"/>
    <lineage>
        <taxon>Eukaryota</taxon>
        <taxon>Fungi</taxon>
        <taxon>Dikarya</taxon>
        <taxon>Ascomycota</taxon>
        <taxon>Pezizomycotina</taxon>
        <taxon>Dothideomycetes</taxon>
        <taxon>Pleosporomycetidae</taxon>
        <taxon>Pleosporales</taxon>
        <taxon>Tetraplosphaeriaceae</taxon>
        <taxon>Polyplosphaeria</taxon>
    </lineage>
</organism>
<dbReference type="EMBL" id="ML996259">
    <property type="protein sequence ID" value="KAF2728995.1"/>
    <property type="molecule type" value="Genomic_DNA"/>
</dbReference>
<evidence type="ECO:0000256" key="1">
    <source>
        <dbReference type="SAM" id="MobiDB-lite"/>
    </source>
</evidence>
<gene>
    <name evidence="2" type="ORF">EJ04DRAFT_82732</name>
</gene>
<feature type="region of interest" description="Disordered" evidence="1">
    <location>
        <begin position="52"/>
        <end position="77"/>
    </location>
</feature>
<feature type="region of interest" description="Disordered" evidence="1">
    <location>
        <begin position="324"/>
        <end position="346"/>
    </location>
</feature>
<proteinExistence type="predicted"/>
<comment type="caution">
    <text evidence="2">The sequence shown here is derived from an EMBL/GenBank/DDBJ whole genome shotgun (WGS) entry which is preliminary data.</text>
</comment>
<sequence length="475" mass="53134">MTPSHSRSASEETKNSTVSYNMILEHVLQYPGSYEIPLRTMYTLNCTPRAQPLPRDLSRAPTPTGSQGGVSPVSGHSAWNDPEAATMNFTTTLMSHMASLPSQPSSLPPSFIISFVTRCFHPSLTLVDFPQALTALDYLRDLETRRCKEVKAAFDRLGIRPDSFAADIEAVSTQYPGIALWVKNIEGKTKKAEYYYSSLYLGLRRWVMINELSLQPFNKLNCMGMLNTLFPPQGPHSSNKLPAPLLTPQLLREERDSFFEYIRLVQKKGPSVLKSVMDHGKGEDEENGWDSVQRAVDKYLRVAKNMIDDCIATTGTDDFTPVEEARKAKKTDSGVSFGSERRPSTGASLHEMAHTLPHAESKTPTKGLSRLERITREFRRMRVKTRLDVEEIVKVEKPSAADYIPIPSDSKGKKSLKKARSFANIGNLRSANASMTSLAASSRKGSDVMPFNLEEMKRHRKLFEQSAMKHSLNVN</sequence>
<reference evidence="2" key="1">
    <citation type="journal article" date="2020" name="Stud. Mycol.">
        <title>101 Dothideomycetes genomes: a test case for predicting lifestyles and emergence of pathogens.</title>
        <authorList>
            <person name="Haridas S."/>
            <person name="Albert R."/>
            <person name="Binder M."/>
            <person name="Bloem J."/>
            <person name="Labutti K."/>
            <person name="Salamov A."/>
            <person name="Andreopoulos B."/>
            <person name="Baker S."/>
            <person name="Barry K."/>
            <person name="Bills G."/>
            <person name="Bluhm B."/>
            <person name="Cannon C."/>
            <person name="Castanera R."/>
            <person name="Culley D."/>
            <person name="Daum C."/>
            <person name="Ezra D."/>
            <person name="Gonzalez J."/>
            <person name="Henrissat B."/>
            <person name="Kuo A."/>
            <person name="Liang C."/>
            <person name="Lipzen A."/>
            <person name="Lutzoni F."/>
            <person name="Magnuson J."/>
            <person name="Mondo S."/>
            <person name="Nolan M."/>
            <person name="Ohm R."/>
            <person name="Pangilinan J."/>
            <person name="Park H.-J."/>
            <person name="Ramirez L."/>
            <person name="Alfaro M."/>
            <person name="Sun H."/>
            <person name="Tritt A."/>
            <person name="Yoshinaga Y."/>
            <person name="Zwiers L.-H."/>
            <person name="Turgeon B."/>
            <person name="Goodwin S."/>
            <person name="Spatafora J."/>
            <person name="Crous P."/>
            <person name="Grigoriev I."/>
        </authorList>
    </citation>
    <scope>NUCLEOTIDE SEQUENCE</scope>
    <source>
        <strain evidence="2">CBS 125425</strain>
    </source>
</reference>
<evidence type="ECO:0000313" key="2">
    <source>
        <dbReference type="EMBL" id="KAF2728995.1"/>
    </source>
</evidence>
<evidence type="ECO:0000313" key="3">
    <source>
        <dbReference type="Proteomes" id="UP000799444"/>
    </source>
</evidence>